<dbReference type="EMBL" id="JBHUNF010000001">
    <property type="protein sequence ID" value="MFD2674040.1"/>
    <property type="molecule type" value="Genomic_DNA"/>
</dbReference>
<keyword evidence="1" id="KW-1133">Transmembrane helix</keyword>
<sequence length="139" mass="15217">MPASRILVATYVILFLGATGRSIVQIVRDFETAPLAYSLSAAAATVYLLAGIAIALASRGDLWRRIAWIALGFEGIGVITVGSMSYLVPDLFPADTVWSLFGRGYIYIPLVLPLIGVSYLETLRRIRLSEKNELDAHHH</sequence>
<name>A0ABW5RHD6_9MICO</name>
<keyword evidence="3" id="KW-1185">Reference proteome</keyword>
<feature type="transmembrane region" description="Helical" evidence="1">
    <location>
        <begin position="36"/>
        <end position="56"/>
    </location>
</feature>
<comment type="caution">
    <text evidence="2">The sequence shown here is derived from an EMBL/GenBank/DDBJ whole genome shotgun (WGS) entry which is preliminary data.</text>
</comment>
<accession>A0ABW5RHD6</accession>
<reference evidence="3" key="1">
    <citation type="journal article" date="2019" name="Int. J. Syst. Evol. Microbiol.">
        <title>The Global Catalogue of Microorganisms (GCM) 10K type strain sequencing project: providing services to taxonomists for standard genome sequencing and annotation.</title>
        <authorList>
            <consortium name="The Broad Institute Genomics Platform"/>
            <consortium name="The Broad Institute Genome Sequencing Center for Infectious Disease"/>
            <person name="Wu L."/>
            <person name="Ma J."/>
        </authorList>
    </citation>
    <scope>NUCLEOTIDE SEQUENCE [LARGE SCALE GENOMIC DNA]</scope>
    <source>
        <strain evidence="3">TISTR 1511</strain>
    </source>
</reference>
<evidence type="ECO:0000256" key="1">
    <source>
        <dbReference type="SAM" id="Phobius"/>
    </source>
</evidence>
<proteinExistence type="predicted"/>
<evidence type="ECO:0000313" key="3">
    <source>
        <dbReference type="Proteomes" id="UP001597453"/>
    </source>
</evidence>
<keyword evidence="1" id="KW-0812">Transmembrane</keyword>
<feature type="transmembrane region" description="Helical" evidence="1">
    <location>
        <begin position="100"/>
        <end position="120"/>
    </location>
</feature>
<dbReference type="RefSeq" id="WP_066054737.1">
    <property type="nucleotide sequence ID" value="NZ_JBHUNF010000001.1"/>
</dbReference>
<feature type="transmembrane region" description="Helical" evidence="1">
    <location>
        <begin position="68"/>
        <end position="88"/>
    </location>
</feature>
<dbReference type="Proteomes" id="UP001597453">
    <property type="component" value="Unassembled WGS sequence"/>
</dbReference>
<gene>
    <name evidence="2" type="ORF">ACFSUQ_01800</name>
</gene>
<organism evidence="2 3">
    <name type="scientific">Gulosibacter bifidus</name>
    <dbReference type="NCBI Taxonomy" id="272239"/>
    <lineage>
        <taxon>Bacteria</taxon>
        <taxon>Bacillati</taxon>
        <taxon>Actinomycetota</taxon>
        <taxon>Actinomycetes</taxon>
        <taxon>Micrococcales</taxon>
        <taxon>Microbacteriaceae</taxon>
        <taxon>Gulosibacter</taxon>
    </lineage>
</organism>
<evidence type="ECO:0000313" key="2">
    <source>
        <dbReference type="EMBL" id="MFD2674040.1"/>
    </source>
</evidence>
<evidence type="ECO:0008006" key="4">
    <source>
        <dbReference type="Google" id="ProtNLM"/>
    </source>
</evidence>
<protein>
    <recommendedName>
        <fullName evidence="4">Integral membrane protein</fullName>
    </recommendedName>
</protein>
<keyword evidence="1" id="KW-0472">Membrane</keyword>